<dbReference type="Pfam" id="PF02302">
    <property type="entry name" value="PTS_IIB"/>
    <property type="match status" value="1"/>
</dbReference>
<evidence type="ECO:0000256" key="3">
    <source>
        <dbReference type="ARBA" id="ARBA00022597"/>
    </source>
</evidence>
<dbReference type="PANTHER" id="PTHR30505:SF0">
    <property type="entry name" value="FRUCTOSE-LIKE PTS SYSTEM EIIBC COMPONENT-RELATED"/>
    <property type="match status" value="1"/>
</dbReference>
<dbReference type="OrthoDB" id="9782569at2"/>
<organism evidence="8 9">
    <name type="scientific">Hungatella hathewayi WAL-18680</name>
    <dbReference type="NCBI Taxonomy" id="742737"/>
    <lineage>
        <taxon>Bacteria</taxon>
        <taxon>Bacillati</taxon>
        <taxon>Bacillota</taxon>
        <taxon>Clostridia</taxon>
        <taxon>Lachnospirales</taxon>
        <taxon>Lachnospiraceae</taxon>
        <taxon>Hungatella</taxon>
    </lineage>
</organism>
<dbReference type="PANTHER" id="PTHR30505">
    <property type="entry name" value="FRUCTOSE-LIKE PERMEASE"/>
    <property type="match status" value="1"/>
</dbReference>
<dbReference type="GO" id="GO:0016301">
    <property type="term" value="F:kinase activity"/>
    <property type="evidence" value="ECO:0007669"/>
    <property type="project" value="UniProtKB-KW"/>
</dbReference>
<evidence type="ECO:0000313" key="9">
    <source>
        <dbReference type="Proteomes" id="UP000005384"/>
    </source>
</evidence>
<dbReference type="CDD" id="cd05569">
    <property type="entry name" value="PTS_IIB_fructose"/>
    <property type="match status" value="1"/>
</dbReference>
<dbReference type="HOGENOM" id="CLU_013155_2_1_9"/>
<evidence type="ECO:0000313" key="8">
    <source>
        <dbReference type="EMBL" id="EHI60669.1"/>
    </source>
</evidence>
<keyword evidence="6" id="KW-0418">Kinase</keyword>
<evidence type="ECO:0000256" key="2">
    <source>
        <dbReference type="ARBA" id="ARBA00022553"/>
    </source>
</evidence>
<feature type="domain" description="PTS EIIB type-2" evidence="7">
    <location>
        <begin position="1"/>
        <end position="99"/>
    </location>
</feature>
<reference evidence="8 9" key="1">
    <citation type="submission" date="2011-08" db="EMBL/GenBank/DDBJ databases">
        <title>The Genome Sequence of Clostridium hathewayi WAL-18680.</title>
        <authorList>
            <consortium name="The Broad Institute Genome Sequencing Platform"/>
            <person name="Earl A."/>
            <person name="Ward D."/>
            <person name="Feldgarden M."/>
            <person name="Gevers D."/>
            <person name="Finegold S.M."/>
            <person name="Summanen P.H."/>
            <person name="Molitoris D.R."/>
            <person name="Song M."/>
            <person name="Daigneault M."/>
            <person name="Allen-Vercoe E."/>
            <person name="Young S.K."/>
            <person name="Zeng Q."/>
            <person name="Gargeya S."/>
            <person name="Fitzgerald M."/>
            <person name="Haas B."/>
            <person name="Abouelleil A."/>
            <person name="Alvarado L."/>
            <person name="Arachchi H.M."/>
            <person name="Berlin A."/>
            <person name="Brown A."/>
            <person name="Chapman S.B."/>
            <person name="Chen Z."/>
            <person name="Dunbar C."/>
            <person name="Freedman E."/>
            <person name="Gearin G."/>
            <person name="Gellesch M."/>
            <person name="Goldberg J."/>
            <person name="Griggs A."/>
            <person name="Gujja S."/>
            <person name="Heiman D."/>
            <person name="Howarth C."/>
            <person name="Larson L."/>
            <person name="Lui A."/>
            <person name="MacDonald P.J.P."/>
            <person name="Montmayeur A."/>
            <person name="Murphy C."/>
            <person name="Neiman D."/>
            <person name="Pearson M."/>
            <person name="Priest M."/>
            <person name="Roberts A."/>
            <person name="Saif S."/>
            <person name="Shea T."/>
            <person name="Shenoy N."/>
            <person name="Sisk P."/>
            <person name="Stolte C."/>
            <person name="Sykes S."/>
            <person name="Wortman J."/>
            <person name="Nusbaum C."/>
            <person name="Birren B."/>
        </authorList>
    </citation>
    <scope>NUCLEOTIDE SEQUENCE [LARGE SCALE GENOMIC DNA]</scope>
    <source>
        <strain evidence="8 9">WAL-18680</strain>
    </source>
</reference>
<dbReference type="GO" id="GO:0005886">
    <property type="term" value="C:plasma membrane"/>
    <property type="evidence" value="ECO:0007669"/>
    <property type="project" value="TreeGrafter"/>
</dbReference>
<dbReference type="InterPro" id="IPR050864">
    <property type="entry name" value="Bacterial_PTS_Sugar_Transport"/>
</dbReference>
<protein>
    <recommendedName>
        <fullName evidence="7">PTS EIIB type-2 domain-containing protein</fullName>
    </recommendedName>
</protein>
<dbReference type="AlphaFoldDB" id="G5ICP8"/>
<keyword evidence="9" id="KW-1185">Reference proteome</keyword>
<dbReference type="InterPro" id="IPR003353">
    <property type="entry name" value="PTS_IIB_fruc"/>
</dbReference>
<evidence type="ECO:0000256" key="5">
    <source>
        <dbReference type="ARBA" id="ARBA00022683"/>
    </source>
</evidence>
<dbReference type="SUPFAM" id="SSF52794">
    <property type="entry name" value="PTS system IIB component-like"/>
    <property type="match status" value="1"/>
</dbReference>
<keyword evidence="5" id="KW-0598">Phosphotransferase system</keyword>
<evidence type="ECO:0000256" key="6">
    <source>
        <dbReference type="ARBA" id="ARBA00022777"/>
    </source>
</evidence>
<keyword evidence="3" id="KW-0762">Sugar transport</keyword>
<dbReference type="RefSeq" id="WP_006779218.1">
    <property type="nucleotide sequence ID" value="NZ_CP040506.1"/>
</dbReference>
<evidence type="ECO:0000259" key="7">
    <source>
        <dbReference type="PROSITE" id="PS51099"/>
    </source>
</evidence>
<dbReference type="InterPro" id="IPR003501">
    <property type="entry name" value="PTS_EIIB_2/3"/>
</dbReference>
<keyword evidence="4" id="KW-0808">Transferase</keyword>
<evidence type="ECO:0000256" key="4">
    <source>
        <dbReference type="ARBA" id="ARBA00022679"/>
    </source>
</evidence>
<dbReference type="PROSITE" id="PS51099">
    <property type="entry name" value="PTS_EIIB_TYPE_2"/>
    <property type="match status" value="1"/>
</dbReference>
<keyword evidence="2" id="KW-0597">Phosphoprotein</keyword>
<proteinExistence type="predicted"/>
<dbReference type="EMBL" id="ADLN01000012">
    <property type="protein sequence ID" value="EHI60669.1"/>
    <property type="molecule type" value="Genomic_DNA"/>
</dbReference>
<evidence type="ECO:0000256" key="1">
    <source>
        <dbReference type="ARBA" id="ARBA00022448"/>
    </source>
</evidence>
<dbReference type="InterPro" id="IPR013011">
    <property type="entry name" value="PTS_EIIB_2"/>
</dbReference>
<dbReference type="GO" id="GO:0022877">
    <property type="term" value="F:protein-N(PI)-phosphohistidine-fructose phosphotransferase system transporter activity"/>
    <property type="evidence" value="ECO:0007669"/>
    <property type="project" value="InterPro"/>
</dbReference>
<dbReference type="GO" id="GO:0009401">
    <property type="term" value="P:phosphoenolpyruvate-dependent sugar phosphotransferase system"/>
    <property type="evidence" value="ECO:0007669"/>
    <property type="project" value="UniProtKB-KW"/>
</dbReference>
<name>G5ICP8_9FIRM</name>
<dbReference type="PATRIC" id="fig|742737.3.peg.1241"/>
<sequence length="102" mass="10933">MFIVCVTACPVGIAHTYMAAANLEKAVKKAGHEVKVETQGAQGLENEITPEDLERADAAIIASDIRIKNGNRFDDVPTLTVGVQEAVKDPDGIVKELMEALE</sequence>
<comment type="caution">
    <text evidence="8">The sequence shown here is derived from an EMBL/GenBank/DDBJ whole genome shotgun (WGS) entry which is preliminary data.</text>
</comment>
<gene>
    <name evidence="8" type="ORF">HMPREF9473_01233</name>
</gene>
<dbReference type="FunFam" id="3.40.50.2300:FF:000014">
    <property type="entry name" value="PTS system fructose-like transporter subunit IIB"/>
    <property type="match status" value="1"/>
</dbReference>
<accession>G5ICP8</accession>
<dbReference type="InterPro" id="IPR036095">
    <property type="entry name" value="PTS_EIIB-like_sf"/>
</dbReference>
<keyword evidence="1" id="KW-0813">Transport</keyword>
<dbReference type="Gene3D" id="3.40.50.2300">
    <property type="match status" value="1"/>
</dbReference>
<dbReference type="NCBIfam" id="TIGR00829">
    <property type="entry name" value="FRU"/>
    <property type="match status" value="1"/>
</dbReference>
<dbReference type="GO" id="GO:0090563">
    <property type="term" value="F:protein-phosphocysteine-sugar phosphotransferase activity"/>
    <property type="evidence" value="ECO:0007669"/>
    <property type="project" value="TreeGrafter"/>
</dbReference>
<dbReference type="Proteomes" id="UP000005384">
    <property type="component" value="Unassembled WGS sequence"/>
</dbReference>